<accession>E6K5K7</accession>
<evidence type="ECO:0000256" key="1">
    <source>
        <dbReference type="SAM" id="MobiDB-lite"/>
    </source>
</evidence>
<gene>
    <name evidence="2" type="ORF">HMPREF6485_0847</name>
</gene>
<evidence type="ECO:0000313" key="3">
    <source>
        <dbReference type="Proteomes" id="UP000003112"/>
    </source>
</evidence>
<sequence>MRTKVLKKNKQDNTKCQKRQKSKSIVKYQSLVMFLHSFLTHFNHQTVGLVEYFFNFATDSTLKNRFI</sequence>
<dbReference type="Proteomes" id="UP000003112">
    <property type="component" value="Unassembled WGS sequence"/>
</dbReference>
<name>E6K5K7_9BACT</name>
<dbReference type="EMBL" id="AEPD01000017">
    <property type="protein sequence ID" value="EFU31131.1"/>
    <property type="molecule type" value="Genomic_DNA"/>
</dbReference>
<proteinExistence type="predicted"/>
<protein>
    <submittedName>
        <fullName evidence="2">Uncharacterized protein</fullName>
    </submittedName>
</protein>
<reference evidence="2 3" key="1">
    <citation type="submission" date="2010-10" db="EMBL/GenBank/DDBJ databases">
        <authorList>
            <person name="Muzny D."/>
            <person name="Qin X."/>
            <person name="Deng J."/>
            <person name="Jiang H."/>
            <person name="Liu Y."/>
            <person name="Qu J."/>
            <person name="Song X.-Z."/>
            <person name="Zhang L."/>
            <person name="Thornton R."/>
            <person name="Coyle M."/>
            <person name="Francisco L."/>
            <person name="Jackson L."/>
            <person name="Javaid M."/>
            <person name="Korchina V."/>
            <person name="Kovar C."/>
            <person name="Mata R."/>
            <person name="Mathew T."/>
            <person name="Ngo R."/>
            <person name="Nguyen L."/>
            <person name="Nguyen N."/>
            <person name="Okwuonu G."/>
            <person name="Ongeri F."/>
            <person name="Pham C."/>
            <person name="Simmons D."/>
            <person name="Wilczek-Boney K."/>
            <person name="Hale W."/>
            <person name="Jakkamsetti A."/>
            <person name="Pham P."/>
            <person name="Ruth R."/>
            <person name="San Lucas F."/>
            <person name="Warren J."/>
            <person name="Zhang J."/>
            <person name="Zhao Z."/>
            <person name="Zhou C."/>
            <person name="Zhu D."/>
            <person name="Lee S."/>
            <person name="Bess C."/>
            <person name="Blankenburg K."/>
            <person name="Forbes L."/>
            <person name="Fu Q."/>
            <person name="Gubbala S."/>
            <person name="Hirani K."/>
            <person name="Jayaseelan J.C."/>
            <person name="Lara F."/>
            <person name="Munidasa M."/>
            <person name="Palculict T."/>
            <person name="Patil S."/>
            <person name="Pu L.-L."/>
            <person name="Saada N."/>
            <person name="Tang L."/>
            <person name="Weissenberger G."/>
            <person name="Zhu Y."/>
            <person name="Hemphill L."/>
            <person name="Shang Y."/>
            <person name="Youmans B."/>
            <person name="Ayvaz T."/>
            <person name="Ross M."/>
            <person name="Santibanez J."/>
            <person name="Aqrawi P."/>
            <person name="Gross S."/>
            <person name="Joshi V."/>
            <person name="Fowler G."/>
            <person name="Nazareth L."/>
            <person name="Reid J."/>
            <person name="Worley K."/>
            <person name="Petrosino J."/>
            <person name="Highlander S."/>
            <person name="Gibbs R."/>
        </authorList>
    </citation>
    <scope>NUCLEOTIDE SEQUENCE [LARGE SCALE GENOMIC DNA]</scope>
    <source>
        <strain evidence="2 3">ATCC 33574</strain>
    </source>
</reference>
<dbReference type="STRING" id="873513.HMPREF6485_0847"/>
<comment type="caution">
    <text evidence="2">The sequence shown here is derived from an EMBL/GenBank/DDBJ whole genome shotgun (WGS) entry which is preliminary data.</text>
</comment>
<evidence type="ECO:0000313" key="2">
    <source>
        <dbReference type="EMBL" id="EFU31131.1"/>
    </source>
</evidence>
<organism evidence="2 3">
    <name type="scientific">Segatella buccae ATCC 33574</name>
    <dbReference type="NCBI Taxonomy" id="873513"/>
    <lineage>
        <taxon>Bacteria</taxon>
        <taxon>Pseudomonadati</taxon>
        <taxon>Bacteroidota</taxon>
        <taxon>Bacteroidia</taxon>
        <taxon>Bacteroidales</taxon>
        <taxon>Prevotellaceae</taxon>
        <taxon>Segatella</taxon>
    </lineage>
</organism>
<keyword evidence="3" id="KW-1185">Reference proteome</keyword>
<dbReference type="AlphaFoldDB" id="E6K5K7"/>
<dbReference type="HOGENOM" id="CLU_2808813_0_0_10"/>
<feature type="region of interest" description="Disordered" evidence="1">
    <location>
        <begin position="1"/>
        <end position="20"/>
    </location>
</feature>